<organism evidence="2 3">
    <name type="scientific">Helicobacter saguini</name>
    <dbReference type="NCBI Taxonomy" id="1548018"/>
    <lineage>
        <taxon>Bacteria</taxon>
        <taxon>Pseudomonadati</taxon>
        <taxon>Campylobacterota</taxon>
        <taxon>Epsilonproteobacteria</taxon>
        <taxon>Campylobacterales</taxon>
        <taxon>Helicobacteraceae</taxon>
        <taxon>Helicobacter</taxon>
    </lineage>
</organism>
<comment type="caution">
    <text evidence="2">The sequence shown here is derived from an EMBL/GenBank/DDBJ whole genome shotgun (WGS) entry which is preliminary data.</text>
</comment>
<reference evidence="1 4" key="4">
    <citation type="submission" date="2019-12" db="EMBL/GenBank/DDBJ databases">
        <title>Multi-Generational Helicobacter saguini Isolates.</title>
        <authorList>
            <person name="Mannion A."/>
            <person name="Shen Z."/>
            <person name="Fox J.G."/>
        </authorList>
    </citation>
    <scope>NUCLEOTIDE SEQUENCE [LARGE SCALE GENOMIC DNA]</scope>
    <source>
        <strain evidence="1">16-048</strain>
        <strain evidence="4">16-048 (F4)</strain>
    </source>
</reference>
<protein>
    <submittedName>
        <fullName evidence="2">Class I SAM-dependent methyltransferase</fullName>
    </submittedName>
</protein>
<proteinExistence type="predicted"/>
<gene>
    <name evidence="1" type="ORF">DCO61_07290</name>
    <name evidence="2" type="ORF">LS64_001970</name>
</gene>
<evidence type="ECO:0000313" key="3">
    <source>
        <dbReference type="Proteomes" id="UP000029714"/>
    </source>
</evidence>
<keyword evidence="3" id="KW-1185">Reference proteome</keyword>
<evidence type="ECO:0000313" key="2">
    <source>
        <dbReference type="EMBL" id="TLD95643.1"/>
    </source>
</evidence>
<dbReference type="InterPro" id="IPR029063">
    <property type="entry name" value="SAM-dependent_MTases_sf"/>
</dbReference>
<dbReference type="EMBL" id="QBIU01000001">
    <property type="protein sequence ID" value="MWV69806.1"/>
    <property type="molecule type" value="Genomic_DNA"/>
</dbReference>
<evidence type="ECO:0000313" key="4">
    <source>
        <dbReference type="Proteomes" id="UP000477070"/>
    </source>
</evidence>
<keyword evidence="2" id="KW-0489">Methyltransferase</keyword>
<name>A0A347W4F1_9HELI</name>
<dbReference type="EMBL" id="JRMP02000002">
    <property type="protein sequence ID" value="TLD95643.1"/>
    <property type="molecule type" value="Genomic_DNA"/>
</dbReference>
<dbReference type="OrthoDB" id="2067924at2"/>
<evidence type="ECO:0000313" key="1">
    <source>
        <dbReference type="EMBL" id="MWV69806.1"/>
    </source>
</evidence>
<dbReference type="SUPFAM" id="SSF53335">
    <property type="entry name" value="S-adenosyl-L-methionine-dependent methyltransferases"/>
    <property type="match status" value="1"/>
</dbReference>
<dbReference type="Gene3D" id="3.40.50.150">
    <property type="entry name" value="Vaccinia Virus protein VP39"/>
    <property type="match status" value="1"/>
</dbReference>
<keyword evidence="2" id="KW-0808">Transferase</keyword>
<dbReference type="Proteomes" id="UP000477070">
    <property type="component" value="Unassembled WGS sequence"/>
</dbReference>
<reference evidence="2 3" key="1">
    <citation type="journal article" date="2014" name="Genome Announc.">
        <title>Draft genome sequences of eight enterohepatic helicobacter species isolated from both laboratory and wild rodents.</title>
        <authorList>
            <person name="Sheh A."/>
            <person name="Shen Z."/>
            <person name="Fox J.G."/>
        </authorList>
    </citation>
    <scope>NUCLEOTIDE SEQUENCE [LARGE SCALE GENOMIC DNA]</scope>
    <source>
        <strain evidence="2 3">MIT 97-6194</strain>
    </source>
</reference>
<accession>A0A347W4F1</accession>
<dbReference type="GO" id="GO:0008168">
    <property type="term" value="F:methyltransferase activity"/>
    <property type="evidence" value="ECO:0007669"/>
    <property type="project" value="UniProtKB-KW"/>
</dbReference>
<reference evidence="2 3" key="2">
    <citation type="journal article" date="2016" name="Infect. Immun.">
        <title>Helicobacter saguini, a Novel Helicobacter Isolated from Cotton-Top Tamarins with Ulcerative Colitis, Has Proinflammatory Properties and Induces Typhlocolitis and Dysplasia in Gnotobiotic IL-10-/- Mice.</title>
        <authorList>
            <person name="Shen Z."/>
            <person name="Mannion A."/>
            <person name="Whary M.T."/>
            <person name="Muthupalani S."/>
            <person name="Sheh A."/>
            <person name="Feng Y."/>
            <person name="Gong G."/>
            <person name="Vandamme P."/>
            <person name="Holcombe H.R."/>
            <person name="Paster B.J."/>
            <person name="Fox J.G."/>
        </authorList>
    </citation>
    <scope>NUCLEOTIDE SEQUENCE [LARGE SCALE GENOMIC DNA]</scope>
    <source>
        <strain evidence="2 3">MIT 97-6194</strain>
    </source>
</reference>
<sequence length="326" mass="37951">MKNHAILERNSGMEREEREFILEIIEKYKPKKILSVGIASGANEAIILDYLEKHNLLDSIKLISADYSVLNFYGGEAKTGFLVKECVPHLEKYWEFYVPGLVANHLEKIGKGIDLCIIDTMHYAPGEALDFLMILPFLSKNAVLVLHDLITHHFDNRRVDWCYNAEFRDMNICSVLFNTWNGKKFYPKPYLYAKLTTFDLSYKDMMQNIGACVLSDNQLEDSNLESYFRILNLPWYYMPSDTDLKVASAHFKKYYGEKYATYFHEIVEIQKGWVKNYQNRGSAEEMIKIKNRISYKIDRALSKVYKKSGARAMLKSISKGFKKTKN</sequence>
<reference evidence="2" key="3">
    <citation type="submission" date="2018-04" db="EMBL/GenBank/DDBJ databases">
        <authorList>
            <person name="Sheh A."/>
            <person name="Shen Z."/>
            <person name="Mannion A.J."/>
            <person name="Fox J.G."/>
        </authorList>
    </citation>
    <scope>NUCLEOTIDE SEQUENCE</scope>
    <source>
        <strain evidence="2">MIT 97-6194</strain>
    </source>
</reference>
<dbReference type="AlphaFoldDB" id="A0A347W4F1"/>
<dbReference type="Pfam" id="PF13578">
    <property type="entry name" value="Methyltransf_24"/>
    <property type="match status" value="1"/>
</dbReference>
<dbReference type="Proteomes" id="UP000029714">
    <property type="component" value="Unassembled WGS sequence"/>
</dbReference>
<dbReference type="GO" id="GO:0032259">
    <property type="term" value="P:methylation"/>
    <property type="evidence" value="ECO:0007669"/>
    <property type="project" value="UniProtKB-KW"/>
</dbReference>
<dbReference type="RefSeq" id="WP_064773701.1">
    <property type="nucleotide sequence ID" value="NZ_JRMP02000002.1"/>
</dbReference>